<dbReference type="EMBL" id="LBZW01000040">
    <property type="protein sequence ID" value="KKR78231.1"/>
    <property type="molecule type" value="Genomic_DNA"/>
</dbReference>
<name>A0A0G0TTU3_9BACT</name>
<proteinExistence type="predicted"/>
<dbReference type="InterPro" id="IPR038461">
    <property type="entry name" value="Schlafen_AlbA_2_dom_sf"/>
</dbReference>
<dbReference type="PANTHER" id="PTHR30595:SF6">
    <property type="entry name" value="SCHLAFEN ALBA-2 DOMAIN-CONTAINING PROTEIN"/>
    <property type="match status" value="1"/>
</dbReference>
<gene>
    <name evidence="2" type="ORF">UU24_C0040G0002</name>
</gene>
<dbReference type="Pfam" id="PF13749">
    <property type="entry name" value="HATPase_c_4"/>
    <property type="match status" value="1"/>
</dbReference>
<protein>
    <recommendedName>
        <fullName evidence="1">Schlafen AlbA-2 domain-containing protein</fullName>
    </recommendedName>
</protein>
<accession>A0A0G0TTU3</accession>
<dbReference type="InterPro" id="IPR007421">
    <property type="entry name" value="Schlafen_AlbA_2_dom"/>
</dbReference>
<dbReference type="InterPro" id="IPR038475">
    <property type="entry name" value="RecG_C_sf"/>
</dbReference>
<dbReference type="Gene3D" id="3.30.950.30">
    <property type="entry name" value="Schlafen, AAA domain"/>
    <property type="match status" value="1"/>
</dbReference>
<evidence type="ECO:0000313" key="3">
    <source>
        <dbReference type="Proteomes" id="UP000034749"/>
    </source>
</evidence>
<reference evidence="2 3" key="1">
    <citation type="journal article" date="2015" name="Nature">
        <title>rRNA introns, odd ribosomes, and small enigmatic genomes across a large radiation of phyla.</title>
        <authorList>
            <person name="Brown C.T."/>
            <person name="Hug L.A."/>
            <person name="Thomas B.C."/>
            <person name="Sharon I."/>
            <person name="Castelle C.J."/>
            <person name="Singh A."/>
            <person name="Wilkins M.J."/>
            <person name="Williams K.H."/>
            <person name="Banfield J.F."/>
        </authorList>
    </citation>
    <scope>NUCLEOTIDE SEQUENCE [LARGE SCALE GENOMIC DNA]</scope>
</reference>
<comment type="caution">
    <text evidence="2">The sequence shown here is derived from an EMBL/GenBank/DDBJ whole genome shotgun (WGS) entry which is preliminary data.</text>
</comment>
<dbReference type="Pfam" id="PF04326">
    <property type="entry name" value="SLFN_AlbA_2"/>
    <property type="match status" value="1"/>
</dbReference>
<dbReference type="AlphaFoldDB" id="A0A0G0TTU3"/>
<feature type="domain" description="Schlafen AlbA-2" evidence="1">
    <location>
        <begin position="21"/>
        <end position="139"/>
    </location>
</feature>
<organism evidence="2 3">
    <name type="scientific">Candidatus Nomurabacteria bacterium GW2011_GWA2_40_9</name>
    <dbReference type="NCBI Taxonomy" id="1618734"/>
    <lineage>
        <taxon>Bacteria</taxon>
        <taxon>Candidatus Nomuraibacteriota</taxon>
    </lineage>
</organism>
<dbReference type="Gene3D" id="3.30.565.60">
    <property type="match status" value="1"/>
</dbReference>
<evidence type="ECO:0000259" key="1">
    <source>
        <dbReference type="Pfam" id="PF04326"/>
    </source>
</evidence>
<evidence type="ECO:0000313" key="2">
    <source>
        <dbReference type="EMBL" id="KKR78231.1"/>
    </source>
</evidence>
<sequence>MWEWKKHMTLDELKKIISNSENENVELKEWKNSISFDGGDKFENRKCILGYCVAIGNEDGGYLIIGVDNNKYIVGTKAVLASDFKQKVYQKTGQKVEVFELFENTNKIIAIKIPSRSIGQLLKFAGAPLMRIGDSLEIMSDAQQYNILSEGQDDWSSKVCANASLVNLNPDAIKKLKELYIEKNTGSKIIANSDEQFLKDVGLINTDSKITNACVLLVGKKEFIDEYFGQAEICFEYRNRVTDIQFVDRVDYRNSFILILDDIWNKVYSRQQIHQIQQGLFRTDIPAYNQETFREALFNAVCHRDYMQQGSIFIKQSPEILEITNPGGLPFGVTIENIIDVPATPRNKLLAESFQKIFRGVERSGQGADKIFRNTIEEGKGSPDYTQTMTQFVIVKIPAIVQDGNFISFLEKITKEKNILISMSDILILEKIRLGDKKNITIQTVGHLLEKGIIELHGKTRGAQYVLSSEYYNSIGKLGVRTRKIGLSRDYHKGMILEHLKKNKIGAMKEFMQVCHELKRSDIRNLLTELKKDNKIRIKSGKTVSSIWELVD</sequence>
<dbReference type="Proteomes" id="UP000034749">
    <property type="component" value="Unassembled WGS sequence"/>
</dbReference>
<dbReference type="PANTHER" id="PTHR30595">
    <property type="entry name" value="GLPR-RELATED TRANSCRIPTIONAL REPRESSOR"/>
    <property type="match status" value="1"/>
</dbReference>